<dbReference type="Proteomes" id="UP001472677">
    <property type="component" value="Unassembled WGS sequence"/>
</dbReference>
<keyword evidence="2" id="KW-1185">Reference proteome</keyword>
<proteinExistence type="predicted"/>
<protein>
    <recommendedName>
        <fullName evidence="3">RNase H type-1 domain-containing protein</fullName>
    </recommendedName>
</protein>
<evidence type="ECO:0000313" key="2">
    <source>
        <dbReference type="Proteomes" id="UP001472677"/>
    </source>
</evidence>
<evidence type="ECO:0008006" key="3">
    <source>
        <dbReference type="Google" id="ProtNLM"/>
    </source>
</evidence>
<accession>A0ABR2DXW7</accession>
<organism evidence="1 2">
    <name type="scientific">Hibiscus sabdariffa</name>
    <name type="common">roselle</name>
    <dbReference type="NCBI Taxonomy" id="183260"/>
    <lineage>
        <taxon>Eukaryota</taxon>
        <taxon>Viridiplantae</taxon>
        <taxon>Streptophyta</taxon>
        <taxon>Embryophyta</taxon>
        <taxon>Tracheophyta</taxon>
        <taxon>Spermatophyta</taxon>
        <taxon>Magnoliopsida</taxon>
        <taxon>eudicotyledons</taxon>
        <taxon>Gunneridae</taxon>
        <taxon>Pentapetalae</taxon>
        <taxon>rosids</taxon>
        <taxon>malvids</taxon>
        <taxon>Malvales</taxon>
        <taxon>Malvaceae</taxon>
        <taxon>Malvoideae</taxon>
        <taxon>Hibiscus</taxon>
    </lineage>
</organism>
<name>A0ABR2DXW7_9ROSI</name>
<reference evidence="1 2" key="1">
    <citation type="journal article" date="2024" name="G3 (Bethesda)">
        <title>Genome assembly of Hibiscus sabdariffa L. provides insights into metabolisms of medicinal natural products.</title>
        <authorList>
            <person name="Kim T."/>
        </authorList>
    </citation>
    <scope>NUCLEOTIDE SEQUENCE [LARGE SCALE GENOMIC DNA]</scope>
    <source>
        <strain evidence="1">TK-2024</strain>
        <tissue evidence="1">Old leaves</tissue>
    </source>
</reference>
<sequence>MKGVLKFNTDGAVCGSFGTVEIGGCLRNDSSKLFLYFSMYEGYLDASSVECLEVKEALCLFNSSHWKGLFELVIEVIVSWWSSGFKIPPILLKFLSPISLLV</sequence>
<dbReference type="EMBL" id="JBBPBM010000021">
    <property type="protein sequence ID" value="KAK8548815.1"/>
    <property type="molecule type" value="Genomic_DNA"/>
</dbReference>
<comment type="caution">
    <text evidence="1">The sequence shown here is derived from an EMBL/GenBank/DDBJ whole genome shotgun (WGS) entry which is preliminary data.</text>
</comment>
<evidence type="ECO:0000313" key="1">
    <source>
        <dbReference type="EMBL" id="KAK8548815.1"/>
    </source>
</evidence>
<gene>
    <name evidence="1" type="ORF">V6N12_061719</name>
</gene>